<dbReference type="SUPFAM" id="SSF52151">
    <property type="entry name" value="FabD/lysophospholipase-like"/>
    <property type="match status" value="1"/>
</dbReference>
<dbReference type="Gene3D" id="3.40.50.980">
    <property type="match status" value="2"/>
</dbReference>
<keyword evidence="14" id="KW-1185">Reference proteome</keyword>
<feature type="region of interest" description="N-terminal hotdog fold" evidence="8">
    <location>
        <begin position="1555"/>
        <end position="1689"/>
    </location>
</feature>
<evidence type="ECO:0000313" key="13">
    <source>
        <dbReference type="EMBL" id="MDI3389363.1"/>
    </source>
</evidence>
<dbReference type="Pfam" id="PF14765">
    <property type="entry name" value="PS-DH"/>
    <property type="match status" value="1"/>
</dbReference>
<evidence type="ECO:0000256" key="2">
    <source>
        <dbReference type="ARBA" id="ARBA00022450"/>
    </source>
</evidence>
<dbReference type="InterPro" id="IPR000873">
    <property type="entry name" value="AMP-dep_synth/lig_dom"/>
</dbReference>
<proteinExistence type="predicted"/>
<dbReference type="Gene3D" id="3.40.366.10">
    <property type="entry name" value="Malonyl-Coenzyme A Acyl Carrier Protein, domain 2"/>
    <property type="match status" value="1"/>
</dbReference>
<feature type="region of interest" description="Disordered" evidence="9">
    <location>
        <begin position="113"/>
        <end position="134"/>
    </location>
</feature>
<dbReference type="SUPFAM" id="SSF53901">
    <property type="entry name" value="Thiolase-like"/>
    <property type="match status" value="1"/>
</dbReference>
<evidence type="ECO:0000256" key="3">
    <source>
        <dbReference type="ARBA" id="ARBA00022553"/>
    </source>
</evidence>
<dbReference type="Pfam" id="PF08659">
    <property type="entry name" value="KR"/>
    <property type="match status" value="1"/>
</dbReference>
<dbReference type="Pfam" id="PF02801">
    <property type="entry name" value="Ketoacyl-synt_C"/>
    <property type="match status" value="1"/>
</dbReference>
<keyword evidence="2" id="KW-0596">Phosphopantetheine</keyword>
<dbReference type="Pfam" id="PF00501">
    <property type="entry name" value="AMP-binding"/>
    <property type="match status" value="1"/>
</dbReference>
<sequence>MPDERPGAVPETVHALVERHSRGEHAEHIAVEHRGRQVTYQHLATMAARVSMELARSGIGEGDFVGVRMVRSPQALAAMLGVMKCGAAYVPLDPEDPAERTAHVITAAGITTVLQDGPSDPAHPAPHSPAQRGAFGDRTARVLALDEDCRTLAGSSAEGVETTSEDPGASTGTQHPGPDSPAYAIFTSGSTGRPKGVPMTHAALLNLLRWHDRTRPGSCRLLTAQVCAVSFDFSFHEIFSTLGFGGTLVIADDDLRRNPYALAGFLQEARIERLFLPVTLLEHVADASVESGGELSLHDVVTTGEALRITPGIRTLFRRTGARLHNHYGATEFQDATTHTLDGDPDDWPAVCPIGRPIDGVGVHLVDQDLQEVPDGAEGELCITGAGVAIGYLGQPALTAEKFLPNRFGQGRLYRTGDLGRRRPDGTIELLGRIDSQVKVHGVRVETAEVEAVLLEQPGVRDAAVTAWDYDGVQRLVAHVVPGPPLEREDAELRLHEALANRLPRPMLPEAYVLCAEMPLTASGKTDRLKLPPPAAFSRLSAEAVVPPGSTTEELLVRVWRQVLRIEDISVDDSFFALGGTSLLLTRVRQVLRSTLGREVDLVHLVQYPTVRTFAAYLDRESGTEQTTPAAGTAAARTRAPRRARADDSQDIAIIGMSCRFPGAPDIETFWRNLHQGTESVLSADGGAVGQRDRDLANQPGYVSAGGVLPGIDCFDARAFGFSAREAELLDPQHRLFLECAWEALEDAGHGPGSPGAGDTGVFAGGGMSTYLINNLLPHFGYGTAKGLTESDMEQFQLKLGNDGNYLVTRASHALDLTGPGVNVQTACSTSLTAVHLACRSLLTGDSTMALAGGVHVVVPQEAGYLHEEGMILSADGHTRTFDADASGTLFSNGCGVVVLKRLADAVADQDRIIAVIKGSAVNNDGTEKISFTAPSVARQADVVRAALENAGVDPWDVGYIEAHGTGTALGDPIEVAALTQVFGGSQDATDGPKGAEPSRAHCALGSVKTNVGHLDEAAGIAGLIKAALCIERGTLVPSLHYRKPNPEIDFEQSPFRVQTETAPWETGGAPRIAGVTSLGVGGTNCHVVLAQGPQRPARDLPGQATVLTLSARTDKALDELTERYATLLSSATDAAFADICFTAATGRAGLSSRRAVTAATPAEAVAALREAPASRPGSSGAGRAAFLFPGQGPQFPGMGRELYDRFPVFRAAIDRCDAWLQQQHGKSLLPVLFPAPEERSPIGETPWAQPALFAFEYALAELWQSWGVVPAALLGHSHGEYAAACTAGVFSVEDAMKLVHARGRLMQDLSEAGQMVAVSAGESDVAALLSPHCSVAAVNGPDSTVISGRSDEIERTCAELDARDVRYRKLDISIASHSPLMRPVADAFAEVARKVTYSPPRLNLVSSVTGRAIGQEIAHWSYWVDQILRPVRFHEAVRELAGSAVDVLLEVAPKPTLLQLVEEMPEAAEQQRPVVPSLRQDRPWEQLLDAARDLWLVGVPVDWTAHFADAYGQGAAPARVAVPTYPWQRERYWIDAPAVAARPASAVRSGHPAASMLGERLDLTDDDGVRFHSVLGVDAVPWLKEHRVFQSVVMPAVAYQALAFAAAAEVSGPGPVELRDFYIHQAMVFPDDQFVRQLQVVLKTNEQGSVPFEVHSRPHDPDARRAGAASVPWELHASGLLTAPAATVVHEPALLSALRAQFTGNAMSPDEIYIRDHERQIDLGESFRVTTGLWRDGRQALSRISLGRTLPRNEDRGVHPVLLEACFLALTTTYTEEIGLSTYVPLGVDLIRLERDAGSEAWCHARLRPFEGERPEVLRADLDLFAPDGTRILSMTGVVLKRADRAAMLAGAPQAWHTWLYRTGWDPASLPEPTAAAPERAGRWLILADEPGRARAVADYAADRGATCEIRPYSAAPDDGQTDPYTGFDVVVVDTGDDGAAAPVASRAVAEGQRFLQMIQSLAAMEPPVPALCLVTHGAQPVASRPVHHPDRAALWGLGRVAATEHPELRVVQLDFAPQTAAADVATLIHGELVSFLAAGQDAALRQVGFEAGLRYTAALARTAVPQPPDGDHAVATAVRADATYLVTGGLGGIGLETAELLNRCGARHIVLAGRSEPTPAAQAAIGELRSAGCTVETAVVDVADHQALSALFKRLGEDPLLPPLAGVLHLAGTLDDGPLLMQSPGRFAGVTAPKASGAWNLHLLTRDLELDFFVLFSSVSALLGTPGQASYAAANAYLDGLAAHRRGLGLPAVSLQWGSWAEVGMSARAGVNARLEAEGEGVIPKDCGLDALAAFLTACPTESSVAILPADWSRFTQRNNPVLRNFLTAMPGAPAPETLPAGDSFREEFDRAPAERRKELLAARVWEEVGQVLGAVDGLTDDANLFECGLDSLTSISLSRKLQKSLGCKLHRTAVFDHPTAGSLTEHLLDVLTATKESSTP</sequence>
<dbReference type="InterPro" id="IPR016035">
    <property type="entry name" value="Acyl_Trfase/lysoPLipase"/>
</dbReference>
<dbReference type="InterPro" id="IPR020841">
    <property type="entry name" value="PKS_Beta-ketoAc_synthase_dom"/>
</dbReference>
<evidence type="ECO:0000259" key="10">
    <source>
        <dbReference type="PROSITE" id="PS50075"/>
    </source>
</evidence>
<dbReference type="InterPro" id="IPR014031">
    <property type="entry name" value="Ketoacyl_synth_C"/>
</dbReference>
<feature type="domain" description="Carrier" evidence="10">
    <location>
        <begin position="2358"/>
        <end position="2434"/>
    </location>
</feature>
<dbReference type="InterPro" id="IPR036291">
    <property type="entry name" value="NAD(P)-bd_dom_sf"/>
</dbReference>
<evidence type="ECO:0000256" key="7">
    <source>
        <dbReference type="ARBA" id="ARBA00023315"/>
    </source>
</evidence>
<organism evidence="13 14">
    <name type="scientific">Streptomyces solicavernae</name>
    <dbReference type="NCBI Taxonomy" id="3043614"/>
    <lineage>
        <taxon>Bacteria</taxon>
        <taxon>Bacillati</taxon>
        <taxon>Actinomycetota</taxon>
        <taxon>Actinomycetes</taxon>
        <taxon>Kitasatosporales</taxon>
        <taxon>Streptomycetaceae</taxon>
        <taxon>Streptomyces</taxon>
    </lineage>
</organism>
<dbReference type="CDD" id="cd05930">
    <property type="entry name" value="A_NRPS"/>
    <property type="match status" value="1"/>
</dbReference>
<feature type="region of interest" description="Disordered" evidence="9">
    <location>
        <begin position="622"/>
        <end position="643"/>
    </location>
</feature>
<dbReference type="SUPFAM" id="SSF51735">
    <property type="entry name" value="NAD(P)-binding Rossmann-fold domains"/>
    <property type="match status" value="2"/>
</dbReference>
<dbReference type="RefSeq" id="WP_282515827.1">
    <property type="nucleotide sequence ID" value="NZ_JASCIR010000026.1"/>
</dbReference>
<protein>
    <submittedName>
        <fullName evidence="13">Amino acid adenylation domain-containing protein</fullName>
    </submittedName>
</protein>
<dbReference type="PANTHER" id="PTHR43775:SF51">
    <property type="entry name" value="INACTIVE PHENOLPHTHIOCEROL SYNTHESIS POLYKETIDE SYNTHASE TYPE I PKS1-RELATED"/>
    <property type="match status" value="1"/>
</dbReference>
<dbReference type="NCBIfam" id="TIGR01733">
    <property type="entry name" value="AA-adenyl-dom"/>
    <property type="match status" value="1"/>
</dbReference>
<dbReference type="InterPro" id="IPR001227">
    <property type="entry name" value="Ac_transferase_dom_sf"/>
</dbReference>
<dbReference type="InterPro" id="IPR036736">
    <property type="entry name" value="ACP-like_sf"/>
</dbReference>
<dbReference type="SMART" id="SM01294">
    <property type="entry name" value="PKS_PP_betabranch"/>
    <property type="match status" value="1"/>
</dbReference>
<feature type="region of interest" description="Disordered" evidence="9">
    <location>
        <begin position="154"/>
        <end position="194"/>
    </location>
</feature>
<dbReference type="InterPro" id="IPR014043">
    <property type="entry name" value="Acyl_transferase_dom"/>
</dbReference>
<feature type="domain" description="PKS/mFAS DH" evidence="12">
    <location>
        <begin position="1555"/>
        <end position="1850"/>
    </location>
</feature>
<dbReference type="InterPro" id="IPR014030">
    <property type="entry name" value="Ketoacyl_synth_N"/>
</dbReference>
<dbReference type="InterPro" id="IPR042104">
    <property type="entry name" value="PKS_dehydratase_sf"/>
</dbReference>
<dbReference type="InterPro" id="IPR020807">
    <property type="entry name" value="PKS_DH"/>
</dbReference>
<dbReference type="SUPFAM" id="SSF56801">
    <property type="entry name" value="Acetyl-CoA synthetase-like"/>
    <property type="match status" value="1"/>
</dbReference>
<evidence type="ECO:0000259" key="11">
    <source>
        <dbReference type="PROSITE" id="PS52004"/>
    </source>
</evidence>
<dbReference type="InterPro" id="IPR010071">
    <property type="entry name" value="AA_adenyl_dom"/>
</dbReference>
<dbReference type="InterPro" id="IPR013968">
    <property type="entry name" value="PKS_KR"/>
</dbReference>
<dbReference type="Gene3D" id="3.30.70.3290">
    <property type="match status" value="1"/>
</dbReference>
<dbReference type="SMART" id="SM00827">
    <property type="entry name" value="PKS_AT"/>
    <property type="match status" value="1"/>
</dbReference>
<dbReference type="InterPro" id="IPR016036">
    <property type="entry name" value="Malonyl_transacylase_ACP-bd"/>
</dbReference>
<dbReference type="InterPro" id="IPR050091">
    <property type="entry name" value="PKS_NRPS_Biosynth_Enz"/>
</dbReference>
<evidence type="ECO:0000256" key="1">
    <source>
        <dbReference type="ARBA" id="ARBA00004792"/>
    </source>
</evidence>
<dbReference type="Pfam" id="PF13193">
    <property type="entry name" value="AMP-binding_C"/>
    <property type="match status" value="1"/>
</dbReference>
<dbReference type="Pfam" id="PF00698">
    <property type="entry name" value="Acyl_transf_1"/>
    <property type="match status" value="1"/>
</dbReference>
<dbReference type="InterPro" id="IPR025110">
    <property type="entry name" value="AMP-bd_C"/>
</dbReference>
<dbReference type="SMART" id="SM00823">
    <property type="entry name" value="PKS_PP"/>
    <property type="match status" value="2"/>
</dbReference>
<dbReference type="PROSITE" id="PS52019">
    <property type="entry name" value="PKS_MFAS_DH"/>
    <property type="match status" value="1"/>
</dbReference>
<evidence type="ECO:0000256" key="9">
    <source>
        <dbReference type="SAM" id="MobiDB-lite"/>
    </source>
</evidence>
<dbReference type="Gene3D" id="1.10.1200.10">
    <property type="entry name" value="ACP-like"/>
    <property type="match status" value="2"/>
</dbReference>
<keyword evidence="6" id="KW-0511">Multifunctional enzyme</keyword>
<comment type="caution">
    <text evidence="8">Lacks conserved residue(s) required for the propagation of feature annotation.</text>
</comment>
<evidence type="ECO:0000259" key="12">
    <source>
        <dbReference type="PROSITE" id="PS52019"/>
    </source>
</evidence>
<dbReference type="InterPro" id="IPR049552">
    <property type="entry name" value="PKS_DH_N"/>
</dbReference>
<keyword evidence="4" id="KW-0808">Transferase</keyword>
<dbReference type="SUPFAM" id="SSF47336">
    <property type="entry name" value="ACP-like"/>
    <property type="match status" value="2"/>
</dbReference>
<feature type="domain" description="Ketosynthase family 3 (KS3)" evidence="11">
    <location>
        <begin position="649"/>
        <end position="1092"/>
    </location>
</feature>
<evidence type="ECO:0000313" key="14">
    <source>
        <dbReference type="Proteomes" id="UP001224661"/>
    </source>
</evidence>
<dbReference type="InterPro" id="IPR057326">
    <property type="entry name" value="KR_dom"/>
</dbReference>
<dbReference type="InterPro" id="IPR049551">
    <property type="entry name" value="PKS_DH_C"/>
</dbReference>
<feature type="region of interest" description="C-terminal hotdog fold" evidence="8">
    <location>
        <begin position="1704"/>
        <end position="1850"/>
    </location>
</feature>
<dbReference type="SUPFAM" id="SSF55048">
    <property type="entry name" value="Probable ACP-binding domain of malonyl-CoA ACP transacylase"/>
    <property type="match status" value="1"/>
</dbReference>
<dbReference type="Gene3D" id="3.30.300.30">
    <property type="match status" value="1"/>
</dbReference>
<feature type="domain" description="Carrier" evidence="10">
    <location>
        <begin position="547"/>
        <end position="622"/>
    </location>
</feature>
<keyword evidence="5" id="KW-0045">Antibiotic biosynthesis</keyword>
<dbReference type="Proteomes" id="UP001224661">
    <property type="component" value="Unassembled WGS sequence"/>
</dbReference>
<dbReference type="Gene3D" id="3.40.50.720">
    <property type="entry name" value="NAD(P)-binding Rossmann-like Domain"/>
    <property type="match status" value="1"/>
</dbReference>
<dbReference type="Gene3D" id="3.10.129.110">
    <property type="entry name" value="Polyketide synthase dehydratase"/>
    <property type="match status" value="1"/>
</dbReference>
<dbReference type="InterPro" id="IPR020806">
    <property type="entry name" value="PKS_PP-bd"/>
</dbReference>
<feature type="compositionally biased region" description="Low complexity" evidence="9">
    <location>
        <begin position="627"/>
        <end position="638"/>
    </location>
</feature>
<gene>
    <name evidence="13" type="ORF">QIS99_24655</name>
</gene>
<accession>A0ABT6S064</accession>
<evidence type="ECO:0000256" key="8">
    <source>
        <dbReference type="PROSITE-ProRule" id="PRU01363"/>
    </source>
</evidence>
<dbReference type="PROSITE" id="PS52004">
    <property type="entry name" value="KS3_2"/>
    <property type="match status" value="1"/>
</dbReference>
<comment type="pathway">
    <text evidence="1">Antibiotic biosynthesis.</text>
</comment>
<keyword evidence="3" id="KW-0597">Phosphoprotein</keyword>
<dbReference type="CDD" id="cd08955">
    <property type="entry name" value="KR_2_FAS_SDR_x"/>
    <property type="match status" value="1"/>
</dbReference>
<dbReference type="CDD" id="cd00833">
    <property type="entry name" value="PKS"/>
    <property type="match status" value="1"/>
</dbReference>
<dbReference type="PANTHER" id="PTHR43775">
    <property type="entry name" value="FATTY ACID SYNTHASE"/>
    <property type="match status" value="1"/>
</dbReference>
<evidence type="ECO:0000256" key="6">
    <source>
        <dbReference type="ARBA" id="ARBA00023268"/>
    </source>
</evidence>
<dbReference type="SMART" id="SM00822">
    <property type="entry name" value="PKS_KR"/>
    <property type="match status" value="1"/>
</dbReference>
<evidence type="ECO:0000256" key="4">
    <source>
        <dbReference type="ARBA" id="ARBA00022679"/>
    </source>
</evidence>
<name>A0ABT6S064_9ACTN</name>
<dbReference type="Pfam" id="PF00550">
    <property type="entry name" value="PP-binding"/>
    <property type="match status" value="2"/>
</dbReference>
<dbReference type="Gene3D" id="3.40.47.10">
    <property type="match status" value="1"/>
</dbReference>
<dbReference type="Gene3D" id="2.30.38.10">
    <property type="entry name" value="Luciferase, Domain 3"/>
    <property type="match status" value="1"/>
</dbReference>
<dbReference type="PROSITE" id="PS50075">
    <property type="entry name" value="CARRIER"/>
    <property type="match status" value="2"/>
</dbReference>
<dbReference type="InterPro" id="IPR016039">
    <property type="entry name" value="Thiolase-like"/>
</dbReference>
<keyword evidence="7" id="KW-0012">Acyltransferase</keyword>
<dbReference type="InterPro" id="IPR049900">
    <property type="entry name" value="PKS_mFAS_DH"/>
</dbReference>
<dbReference type="Pfam" id="PF22621">
    <property type="entry name" value="CurL-like_PKS_C"/>
    <property type="match status" value="1"/>
</dbReference>
<comment type="caution">
    <text evidence="13">The sequence shown here is derived from an EMBL/GenBank/DDBJ whole genome shotgun (WGS) entry which is preliminary data.</text>
</comment>
<evidence type="ECO:0000256" key="5">
    <source>
        <dbReference type="ARBA" id="ARBA00023194"/>
    </source>
</evidence>
<dbReference type="Pfam" id="PF00109">
    <property type="entry name" value="ketoacyl-synt"/>
    <property type="match status" value="1"/>
</dbReference>
<dbReference type="InterPro" id="IPR009081">
    <property type="entry name" value="PP-bd_ACP"/>
</dbReference>
<dbReference type="Pfam" id="PF21089">
    <property type="entry name" value="PKS_DH_N"/>
    <property type="match status" value="1"/>
</dbReference>
<dbReference type="EMBL" id="JASCIR010000026">
    <property type="protein sequence ID" value="MDI3389363.1"/>
    <property type="molecule type" value="Genomic_DNA"/>
</dbReference>
<dbReference type="SMART" id="SM00825">
    <property type="entry name" value="PKS_KS"/>
    <property type="match status" value="1"/>
</dbReference>
<dbReference type="SMART" id="SM00826">
    <property type="entry name" value="PKS_DH"/>
    <property type="match status" value="1"/>
</dbReference>
<reference evidence="13 14" key="1">
    <citation type="submission" date="2023-05" db="EMBL/GenBank/DDBJ databases">
        <title>Draft genome sequence of Streptomyces sp. B-S-A8 isolated from a cave soil in Thailand.</title>
        <authorList>
            <person name="Chamroensaksri N."/>
            <person name="Muangham S."/>
        </authorList>
    </citation>
    <scope>NUCLEOTIDE SEQUENCE [LARGE SCALE GENOMIC DNA]</scope>
    <source>
        <strain evidence="13 14">B-S-A8</strain>
    </source>
</reference>
<dbReference type="InterPro" id="IPR045851">
    <property type="entry name" value="AMP-bd_C_sf"/>
</dbReference>